<reference evidence="1 2" key="1">
    <citation type="submission" date="2015-11" db="EMBL/GenBank/DDBJ databases">
        <title>Exploring the genomic traits of fungus-feeding bacterial genus Collimonas.</title>
        <authorList>
            <person name="Song C."/>
            <person name="Schmidt R."/>
            <person name="de Jager V."/>
            <person name="Krzyzanowska D."/>
            <person name="Jongedijk E."/>
            <person name="Cankar K."/>
            <person name="Beekwilder J."/>
            <person name="van Veen A."/>
            <person name="de Boer W."/>
            <person name="van Veen J.A."/>
            <person name="Garbeva P."/>
        </authorList>
    </citation>
    <scope>NUCLEOTIDE SEQUENCE [LARGE SCALE GENOMIC DNA]</scope>
    <source>
        <strain evidence="1 2">Ter91</strain>
    </source>
</reference>
<proteinExistence type="predicted"/>
<gene>
    <name evidence="1" type="ORF">CPter91_4725</name>
</gene>
<dbReference type="Proteomes" id="UP000074561">
    <property type="component" value="Chromosome"/>
</dbReference>
<sequence length="39" mass="4430">MSIKLYFAPRIALCATAPNKLFCCSTQHQLRAQQTIYAK</sequence>
<dbReference type="EMBL" id="CP013234">
    <property type="protein sequence ID" value="AMP07024.1"/>
    <property type="molecule type" value="Genomic_DNA"/>
</dbReference>
<accession>A0A127QAI3</accession>
<dbReference type="PATRIC" id="fig|279113.9.peg.4682"/>
<organism evidence="1 2">
    <name type="scientific">Collimonas pratensis</name>
    <dbReference type="NCBI Taxonomy" id="279113"/>
    <lineage>
        <taxon>Bacteria</taxon>
        <taxon>Pseudomonadati</taxon>
        <taxon>Pseudomonadota</taxon>
        <taxon>Betaproteobacteria</taxon>
        <taxon>Burkholderiales</taxon>
        <taxon>Oxalobacteraceae</taxon>
        <taxon>Collimonas</taxon>
    </lineage>
</organism>
<dbReference type="AlphaFoldDB" id="A0A127QAI3"/>
<evidence type="ECO:0000313" key="2">
    <source>
        <dbReference type="Proteomes" id="UP000074561"/>
    </source>
</evidence>
<name>A0A127QAI3_9BURK</name>
<dbReference type="KEGG" id="cpra:CPter91_4725"/>
<evidence type="ECO:0000313" key="1">
    <source>
        <dbReference type="EMBL" id="AMP07024.1"/>
    </source>
</evidence>
<protein>
    <submittedName>
        <fullName evidence="1">Uncharacterized protein</fullName>
    </submittedName>
</protein>